<gene>
    <name evidence="3" type="ORF">GCM10009020_24800</name>
</gene>
<sequence length="225" mass="24482">MTDQRERVREAYDDLAETHFAERSEEPAEASLLDEVRDRIAAGARVLDAGCGQGTPVASGLTPIHDVIGLDFSIEQLGLAADVVPRADLVRGDMTDLGFDDDAFEAVCAYHSIIHVPVPDHAAVIGEFARVLRPGGVLLLSSGGTDWAGSHPDWLDSGVEMAWSFPDPEETREMIVDAGFDVLDWWIVTDRLGHDEDGEVLDPDDPDAYEGGDPVGKPFFLAERR</sequence>
<protein>
    <submittedName>
        <fullName evidence="3">Class I SAM-dependent methyltransferase</fullName>
    </submittedName>
</protein>
<proteinExistence type="predicted"/>
<comment type="caution">
    <text evidence="3">The sequence shown here is derived from an EMBL/GenBank/DDBJ whole genome shotgun (WGS) entry which is preliminary data.</text>
</comment>
<organism evidence="3 4">
    <name type="scientific">Natronoarchaeum mannanilyticum</name>
    <dbReference type="NCBI Taxonomy" id="926360"/>
    <lineage>
        <taxon>Archaea</taxon>
        <taxon>Methanobacteriati</taxon>
        <taxon>Methanobacteriota</taxon>
        <taxon>Stenosarchaea group</taxon>
        <taxon>Halobacteria</taxon>
        <taxon>Halobacteriales</taxon>
        <taxon>Natronoarchaeaceae</taxon>
    </lineage>
</organism>
<dbReference type="GO" id="GO:0032259">
    <property type="term" value="P:methylation"/>
    <property type="evidence" value="ECO:0007669"/>
    <property type="project" value="UniProtKB-KW"/>
</dbReference>
<dbReference type="EMBL" id="BAAADV010000005">
    <property type="protein sequence ID" value="GAA0676066.1"/>
    <property type="molecule type" value="Genomic_DNA"/>
</dbReference>
<name>A0AAV3TAL8_9EURY</name>
<dbReference type="Gene3D" id="3.40.50.150">
    <property type="entry name" value="Vaccinia Virus protein VP39"/>
    <property type="match status" value="1"/>
</dbReference>
<dbReference type="CDD" id="cd02440">
    <property type="entry name" value="AdoMet_MTases"/>
    <property type="match status" value="1"/>
</dbReference>
<keyword evidence="3" id="KW-0489">Methyltransferase</keyword>
<dbReference type="SUPFAM" id="SSF53335">
    <property type="entry name" value="S-adenosyl-L-methionine-dependent methyltransferases"/>
    <property type="match status" value="1"/>
</dbReference>
<dbReference type="GO" id="GO:0008168">
    <property type="term" value="F:methyltransferase activity"/>
    <property type="evidence" value="ECO:0007669"/>
    <property type="project" value="UniProtKB-KW"/>
</dbReference>
<dbReference type="RefSeq" id="WP_343774352.1">
    <property type="nucleotide sequence ID" value="NZ_BAAADV010000005.1"/>
</dbReference>
<keyword evidence="3" id="KW-0808">Transferase</keyword>
<dbReference type="Pfam" id="PF13649">
    <property type="entry name" value="Methyltransf_25"/>
    <property type="match status" value="1"/>
</dbReference>
<reference evidence="3 4" key="1">
    <citation type="journal article" date="2019" name="Int. J. Syst. Evol. Microbiol.">
        <title>The Global Catalogue of Microorganisms (GCM) 10K type strain sequencing project: providing services to taxonomists for standard genome sequencing and annotation.</title>
        <authorList>
            <consortium name="The Broad Institute Genomics Platform"/>
            <consortium name="The Broad Institute Genome Sequencing Center for Infectious Disease"/>
            <person name="Wu L."/>
            <person name="Ma J."/>
        </authorList>
    </citation>
    <scope>NUCLEOTIDE SEQUENCE [LARGE SCALE GENOMIC DNA]</scope>
    <source>
        <strain evidence="3 4">JCM 16328</strain>
    </source>
</reference>
<feature type="compositionally biased region" description="Acidic residues" evidence="1">
    <location>
        <begin position="196"/>
        <end position="210"/>
    </location>
</feature>
<dbReference type="PANTHER" id="PTHR43591">
    <property type="entry name" value="METHYLTRANSFERASE"/>
    <property type="match status" value="1"/>
</dbReference>
<evidence type="ECO:0000313" key="4">
    <source>
        <dbReference type="Proteomes" id="UP001500420"/>
    </source>
</evidence>
<evidence type="ECO:0000259" key="2">
    <source>
        <dbReference type="Pfam" id="PF13649"/>
    </source>
</evidence>
<dbReference type="InterPro" id="IPR029063">
    <property type="entry name" value="SAM-dependent_MTases_sf"/>
</dbReference>
<feature type="domain" description="Methyltransferase" evidence="2">
    <location>
        <begin position="46"/>
        <end position="136"/>
    </location>
</feature>
<evidence type="ECO:0000256" key="1">
    <source>
        <dbReference type="SAM" id="MobiDB-lite"/>
    </source>
</evidence>
<accession>A0AAV3TAL8</accession>
<dbReference type="Proteomes" id="UP001500420">
    <property type="component" value="Unassembled WGS sequence"/>
</dbReference>
<evidence type="ECO:0000313" key="3">
    <source>
        <dbReference type="EMBL" id="GAA0676066.1"/>
    </source>
</evidence>
<feature type="region of interest" description="Disordered" evidence="1">
    <location>
        <begin position="196"/>
        <end position="215"/>
    </location>
</feature>
<keyword evidence="4" id="KW-1185">Reference proteome</keyword>
<dbReference type="InterPro" id="IPR041698">
    <property type="entry name" value="Methyltransf_25"/>
</dbReference>
<dbReference type="AlphaFoldDB" id="A0AAV3TAL8"/>